<protein>
    <recommendedName>
        <fullName evidence="4">Lipoprotein</fullName>
    </recommendedName>
</protein>
<evidence type="ECO:0000256" key="1">
    <source>
        <dbReference type="SAM" id="SignalP"/>
    </source>
</evidence>
<dbReference type="KEGG" id="smen:SAMEA4412692_0605"/>
<dbReference type="Proteomes" id="UP000215185">
    <property type="component" value="Chromosome 1"/>
</dbReference>
<reference evidence="2 3" key="1">
    <citation type="submission" date="2017-06" db="EMBL/GenBank/DDBJ databases">
        <authorList>
            <consortium name="Pathogen Informatics"/>
        </authorList>
    </citation>
    <scope>NUCLEOTIDE SEQUENCE [LARGE SCALE GENOMIC DNA]</scope>
    <source>
        <strain evidence="2 3">NCTC13788</strain>
    </source>
</reference>
<evidence type="ECO:0008006" key="4">
    <source>
        <dbReference type="Google" id="ProtNLM"/>
    </source>
</evidence>
<organism evidence="2 3">
    <name type="scientific">Streptococcus merionis</name>
    <dbReference type="NCBI Taxonomy" id="400065"/>
    <lineage>
        <taxon>Bacteria</taxon>
        <taxon>Bacillati</taxon>
        <taxon>Bacillota</taxon>
        <taxon>Bacilli</taxon>
        <taxon>Lactobacillales</taxon>
        <taxon>Streptococcaceae</taxon>
        <taxon>Streptococcus</taxon>
    </lineage>
</organism>
<feature type="signal peptide" evidence="1">
    <location>
        <begin position="1"/>
        <end position="29"/>
    </location>
</feature>
<sequence>MTKFRKIAKYLLSISVVTALSLCFMGCHKQTTTIETVESIDEIIEESSNDATEDEVDFKNQYSPYQVYTRKDSINITDTQPYVAPANVDNYVGYYEIIPHDSVDKDTETEKRYLEIKENGYYTLYKEDIFTGIIHQENVKYIQSDDSYVRSDELTKHLRIESGVLTSEFTTLKLRPISIFSNYTYDFNLEWVYDMEGKRETLAFTAGEVKKDDDGNLTVSNVPLLGEMSYTIYIGPYSDFSGTVTAVDNGEIVFEDNSQHATRRFKKTDDIPEYVKRSVFQQYYDWLENYDTKFKNKNEFLQALRTEGIQTKGDKALDDEFLSKKGYTASGEKIQMKYLFCPGNSYADCYGYDGNKVYKGDLNENADIIEWEEMTLNTEAVKNAIANH</sequence>
<name>A0A239SPD5_9STRE</name>
<evidence type="ECO:0000313" key="3">
    <source>
        <dbReference type="Proteomes" id="UP000215185"/>
    </source>
</evidence>
<keyword evidence="1" id="KW-0732">Signal</keyword>
<dbReference type="AlphaFoldDB" id="A0A239SPD5"/>
<keyword evidence="3" id="KW-1185">Reference proteome</keyword>
<gene>
    <name evidence="2" type="ORF">SAMEA4412692_00605</name>
</gene>
<accession>A0A239SPD5</accession>
<dbReference type="RefSeq" id="WP_018374592.1">
    <property type="nucleotide sequence ID" value="NZ_LT906439.1"/>
</dbReference>
<dbReference type="EMBL" id="LT906439">
    <property type="protein sequence ID" value="SNU87325.1"/>
    <property type="molecule type" value="Genomic_DNA"/>
</dbReference>
<feature type="chain" id="PRO_5039141967" description="Lipoprotein" evidence="1">
    <location>
        <begin position="30"/>
        <end position="388"/>
    </location>
</feature>
<dbReference type="STRING" id="1123308.GCA_000380085_02047"/>
<proteinExistence type="predicted"/>
<evidence type="ECO:0000313" key="2">
    <source>
        <dbReference type="EMBL" id="SNU87325.1"/>
    </source>
</evidence>